<sequence length="879" mass="98777">MKLRLDRQAHLVSKREVQLILAGIICIALILMPSVERIKTLLIQGGYRMLHTNSSDEAMQILSDLKAVPGKLLSAERDIPTLRLDIKYKEWQKLVSDRQTALAEGLIPETRQFAKAVLYDDKTRYNAKIRLQGDLLDHVSGEDRWSLRVEIKKKKALFSTSRFALISSNVRSHQGPELFRQSMITAGFDIIAPQNYPVNVIVNGDDWGVMLLEQAFGQDLLATSNRTEGFVVRLDLTDEQVNSQGERHRELKARVIQKKTVMGKEALAMQRQIALTLISDFIDGKRSASDVFDTKRIGQYLATVDIWGAWHALTWNNWRWYYNPHTAKLEPIQSDVLVSPARHTWLMKPPTHYSLISRKMLDDPQVAESYEQAMSHLKQLINSGELIEALEKEQDTYNKMLYSSVPLLGRYDFDIMKRQAGCIGSDYQTPPCSDIRELGEHIHLQMHTMSARRSWELMTSFLSTPSGSALSVTNSQNKVLTIKEIQQLNKDGSKTLLTPLNIELPRLLPPNSSMTVALPGKVEKIAFDSAFEGKKATTHSLQKDRTANTFIPRPQATSKATQYPFIKRSHDQWEIQSGTWKIDDYLVTPDNWQVHIQPGTRLEFSENAGLMVFGELFTHGTDNKPVVFTKQARSESWSGLTVFGTESTKNSRVNHLRISHARSPKLGFWQPRGAAYFINGDLQINHLTVTDNSSEDALNIISSKVSINHLSVKNALSDGFDCDFCTGEINNSQFLNIGFVSGGDGLDTSGSSVIVRHSLFDGIRDKAVSAGENSHLVLEDSRVQNSNIAVASKDRSRVTINRGTFDNIREYSLMSYIKKNIFGPATLHANDIRCTPVSCIEKTLVEKGSVLTIDGSEVTAEDVNVRALYKGIMKSDKPK</sequence>
<dbReference type="GO" id="GO:0016301">
    <property type="term" value="F:kinase activity"/>
    <property type="evidence" value="ECO:0007669"/>
    <property type="project" value="UniProtKB-KW"/>
</dbReference>
<proteinExistence type="predicted"/>
<dbReference type="InterPro" id="IPR011050">
    <property type="entry name" value="Pectin_lyase_fold/virulence"/>
</dbReference>
<dbReference type="SUPFAM" id="SSF51126">
    <property type="entry name" value="Pectin lyase-like"/>
    <property type="match status" value="1"/>
</dbReference>
<keyword evidence="1" id="KW-1133">Transmembrane helix</keyword>
<dbReference type="RefSeq" id="WP_262596971.1">
    <property type="nucleotide sequence ID" value="NZ_CP103300.1"/>
</dbReference>
<feature type="transmembrane region" description="Helical" evidence="1">
    <location>
        <begin position="16"/>
        <end position="35"/>
    </location>
</feature>
<keyword evidence="1" id="KW-0812">Transmembrane</keyword>
<dbReference type="Gene3D" id="2.160.20.10">
    <property type="entry name" value="Single-stranded right-handed beta-helix, Pectin lyase-like"/>
    <property type="match status" value="1"/>
</dbReference>
<organism evidence="2 3">
    <name type="scientific">Endozoicomonas euniceicola</name>
    <dbReference type="NCBI Taxonomy" id="1234143"/>
    <lineage>
        <taxon>Bacteria</taxon>
        <taxon>Pseudomonadati</taxon>
        <taxon>Pseudomonadota</taxon>
        <taxon>Gammaproteobacteria</taxon>
        <taxon>Oceanospirillales</taxon>
        <taxon>Endozoicomonadaceae</taxon>
        <taxon>Endozoicomonas</taxon>
    </lineage>
</organism>
<keyword evidence="3" id="KW-1185">Reference proteome</keyword>
<name>A0ABY6GSL0_9GAMM</name>
<protein>
    <submittedName>
        <fullName evidence="2">CotH kinase family protein</fullName>
    </submittedName>
</protein>
<evidence type="ECO:0000313" key="2">
    <source>
        <dbReference type="EMBL" id="UYM15116.1"/>
    </source>
</evidence>
<gene>
    <name evidence="2" type="ORF">NX720_19950</name>
</gene>
<keyword evidence="1" id="KW-0472">Membrane</keyword>
<dbReference type="InterPro" id="IPR012334">
    <property type="entry name" value="Pectin_lyas_fold"/>
</dbReference>
<keyword evidence="2" id="KW-0418">Kinase</keyword>
<keyword evidence="2" id="KW-0808">Transferase</keyword>
<accession>A0ABY6GSL0</accession>
<dbReference type="Proteomes" id="UP001163255">
    <property type="component" value="Chromosome"/>
</dbReference>
<dbReference type="EMBL" id="CP103300">
    <property type="protein sequence ID" value="UYM15116.1"/>
    <property type="molecule type" value="Genomic_DNA"/>
</dbReference>
<evidence type="ECO:0000256" key="1">
    <source>
        <dbReference type="SAM" id="Phobius"/>
    </source>
</evidence>
<reference evidence="2" key="1">
    <citation type="submission" date="2022-10" db="EMBL/GenBank/DDBJ databases">
        <title>Completed Genome Sequence of two octocoral isolated bacterium, Endozoicomonas euniceicola EF212T and Endozoicomonas gorgoniicola PS125T.</title>
        <authorList>
            <person name="Chiou Y.-J."/>
            <person name="Chen Y.-H."/>
        </authorList>
    </citation>
    <scope>NUCLEOTIDE SEQUENCE</scope>
    <source>
        <strain evidence="2">EF212</strain>
    </source>
</reference>
<evidence type="ECO:0000313" key="3">
    <source>
        <dbReference type="Proteomes" id="UP001163255"/>
    </source>
</evidence>